<protein>
    <submittedName>
        <fullName evidence="3">NACHT domain-containing protein</fullName>
    </submittedName>
</protein>
<feature type="coiled-coil region" evidence="1">
    <location>
        <begin position="86"/>
        <end position="113"/>
    </location>
</feature>
<sequence length="1076" mass="124498">MNVADIENTPEQIYLNAVAAFCSEFRLDGLPEAGDLLYREIALANIYLPLELSPSAETKEALEKNNSSIWSPVLSEKGQMSPEQELEVINQRITRMEQQKEALERERLEAMEDDAWELIALLDCELEKLKSPKEEGEAEELLELINRELNLCELRDIKPVTEENILGQPRDSRIYEIYSAVPQGDEPYQDALWQQYDNKPVGPVRFGEPSRRIILSGPGYGKTTMIKRIALAYAQNDETFLQEAGIPGQMFPLLLLCRTMNNAFADEFTEENDSIRFEQIIWKLTGSVCELHINPEAFSDMIHTKAAEGKLLLLIDGFDEIFDLKKQLVFARRLSEFMAVWPKAHLVLTSRETTFEQRNTDAVEILCRIRAIRFNRILPLNRPMVETYCRKWFRVVFSKEPDVQQCAERIIGQLNKPQFQYLEQMTRVPLHLSNLLVVTRRSGLLPENKNKLYEQYMDLVLNWHSDGCYELRDILIQLSYVAHFMTKRGLLRLTRHMLTEVLKQCAQDLEGIYLPAEPGCFIDKLEERTCVLENCFHVSGQPVYQFTHLQLQEYLTAQAILFGCSDPEDNQLHPVDVLKKYFDQPAWREIIVMVALQGDNRVTPALLEELLACAENNPDDNYYVSNLLFEMIVNFVPMRMDTRRRIYDLLFRANITDYEIRRIGEFMRDSRSGDFVQYITEQHRQSYEMEDTDFAFADAVIRIFECIERKEHPLELAQEMFLNFNDIKRQEAVFMLTIISWCKYCGVKGALSLYYQFTFHPQFVAAVREALLEEEYGWKDLVSSVKDMLLAGLLSDQAVLDEAVFCKAFQVYCSDSPKFGKELLSMFPITYESLMYDVEVTEEIRDRAREAYEEADPVDKAFAFTICALCKCWDVWKRGITDELVTLEGYYSQNRNKMDDAARIKMSQLRRQVYALGDLLSQGIEAYQAGEIKKARDTFMKAWGNTGAMNNLAYMLRRGEIGSVAYKGIEYSVPELLKAGVEAGEGFSLVNMALYECTEKGDFSFAAARAYIGRIDPDEVKGIFYWWIHAALKKEREGFLVLSWLMEAGFIDETPFGGRQEISRILEEYENGTERR</sequence>
<evidence type="ECO:0000313" key="3">
    <source>
        <dbReference type="EMBL" id="RGX32059.1"/>
    </source>
</evidence>
<evidence type="ECO:0000256" key="1">
    <source>
        <dbReference type="SAM" id="Coils"/>
    </source>
</evidence>
<dbReference type="InterPro" id="IPR007111">
    <property type="entry name" value="NACHT_NTPase"/>
</dbReference>
<dbReference type="AlphaFoldDB" id="A0A413FJN3"/>
<organism evidence="3 4">
    <name type="scientific">Enterocloster asparagiformis</name>
    <dbReference type="NCBI Taxonomy" id="333367"/>
    <lineage>
        <taxon>Bacteria</taxon>
        <taxon>Bacillati</taxon>
        <taxon>Bacillota</taxon>
        <taxon>Clostridia</taxon>
        <taxon>Lachnospirales</taxon>
        <taxon>Lachnospiraceae</taxon>
        <taxon>Enterocloster</taxon>
    </lineage>
</organism>
<dbReference type="PROSITE" id="PS50837">
    <property type="entry name" value="NACHT"/>
    <property type="match status" value="1"/>
</dbReference>
<accession>A0A413FJN3</accession>
<gene>
    <name evidence="3" type="ORF">DWV29_04525</name>
</gene>
<dbReference type="Proteomes" id="UP000283880">
    <property type="component" value="Unassembled WGS sequence"/>
</dbReference>
<dbReference type="Gene3D" id="3.40.50.300">
    <property type="entry name" value="P-loop containing nucleotide triphosphate hydrolases"/>
    <property type="match status" value="1"/>
</dbReference>
<dbReference type="Pfam" id="PF05729">
    <property type="entry name" value="NACHT"/>
    <property type="match status" value="1"/>
</dbReference>
<keyword evidence="1" id="KW-0175">Coiled coil</keyword>
<dbReference type="OrthoDB" id="2024091at2"/>
<dbReference type="EMBL" id="QSBM01000002">
    <property type="protein sequence ID" value="RGX32059.1"/>
    <property type="molecule type" value="Genomic_DNA"/>
</dbReference>
<dbReference type="RefSeq" id="WP_117777112.1">
    <property type="nucleotide sequence ID" value="NZ_JAWRJJ010000466.1"/>
</dbReference>
<evidence type="ECO:0000259" key="2">
    <source>
        <dbReference type="PROSITE" id="PS50837"/>
    </source>
</evidence>
<comment type="caution">
    <text evidence="3">The sequence shown here is derived from an EMBL/GenBank/DDBJ whole genome shotgun (WGS) entry which is preliminary data.</text>
</comment>
<evidence type="ECO:0000313" key="4">
    <source>
        <dbReference type="Proteomes" id="UP000283880"/>
    </source>
</evidence>
<reference evidence="3 4" key="1">
    <citation type="submission" date="2018-08" db="EMBL/GenBank/DDBJ databases">
        <title>A genome reference for cultivated species of the human gut microbiota.</title>
        <authorList>
            <person name="Zou Y."/>
            <person name="Xue W."/>
            <person name="Luo G."/>
        </authorList>
    </citation>
    <scope>NUCLEOTIDE SEQUENCE [LARGE SCALE GENOMIC DNA]</scope>
    <source>
        <strain evidence="3 4">AF04-15</strain>
    </source>
</reference>
<proteinExistence type="predicted"/>
<feature type="domain" description="NACHT" evidence="2">
    <location>
        <begin position="210"/>
        <end position="351"/>
    </location>
</feature>
<name>A0A413FJN3_9FIRM</name>
<dbReference type="InterPro" id="IPR027417">
    <property type="entry name" value="P-loop_NTPase"/>
</dbReference>